<keyword evidence="6" id="KW-0969">Cilium</keyword>
<sequence>MAVGLTRVASNIQAMQSLYNLNKTNANIADRQMRLSSGKRINSPGDDPAGYQLSRGLETRRRGLETALDNVSNAQAILNIADGGYQNIMDILQTMKQKATQAADGSLSSTQRTAINDQFVALRSEVDQIVTETTFNDTALIDGTFSVTFQTGENASETLAVSLSSATSTGLGINDLSMSTQASASAAITALDTAINTLASRAQDVGEYKSRLSAKENTLGIAITNTENVRSTIEDADFAKEQMEVLKAQIMQQTAVASLSQANSAPQLVLSLF</sequence>
<dbReference type="PANTHER" id="PTHR42792:SF2">
    <property type="entry name" value="FLAGELLIN"/>
    <property type="match status" value="1"/>
</dbReference>
<dbReference type="Pfam" id="PF00669">
    <property type="entry name" value="Flagellin_N"/>
    <property type="match status" value="1"/>
</dbReference>
<dbReference type="Proteomes" id="UP000886005">
    <property type="component" value="Unassembled WGS sequence"/>
</dbReference>
<dbReference type="InterPro" id="IPR001029">
    <property type="entry name" value="Flagellin_N"/>
</dbReference>
<feature type="domain" description="Flagellin C-terminal" evidence="5">
    <location>
        <begin position="188"/>
        <end position="273"/>
    </location>
</feature>
<evidence type="ECO:0000313" key="6">
    <source>
        <dbReference type="EMBL" id="HED10442.1"/>
    </source>
</evidence>
<keyword evidence="2 3" id="KW-0975">Bacterial flagellum</keyword>
<keyword evidence="3" id="KW-0964">Secreted</keyword>
<keyword evidence="6" id="KW-0966">Cell projection</keyword>
<evidence type="ECO:0000256" key="2">
    <source>
        <dbReference type="ARBA" id="ARBA00023143"/>
    </source>
</evidence>
<dbReference type="GO" id="GO:0005198">
    <property type="term" value="F:structural molecule activity"/>
    <property type="evidence" value="ECO:0007669"/>
    <property type="project" value="UniProtKB-UniRule"/>
</dbReference>
<dbReference type="GO" id="GO:0009288">
    <property type="term" value="C:bacterial-type flagellum"/>
    <property type="evidence" value="ECO:0007669"/>
    <property type="project" value="UniProtKB-SubCell"/>
</dbReference>
<comment type="similarity">
    <text evidence="1 3">Belongs to the bacterial flagellin family.</text>
</comment>
<dbReference type="PANTHER" id="PTHR42792">
    <property type="entry name" value="FLAGELLIN"/>
    <property type="match status" value="1"/>
</dbReference>
<dbReference type="EMBL" id="DRLD01000196">
    <property type="protein sequence ID" value="HED10442.1"/>
    <property type="molecule type" value="Genomic_DNA"/>
</dbReference>
<dbReference type="AlphaFoldDB" id="A0A7V1PVA8"/>
<keyword evidence="6" id="KW-0282">Flagellum</keyword>
<evidence type="ECO:0000259" key="5">
    <source>
        <dbReference type="Pfam" id="PF00700"/>
    </source>
</evidence>
<dbReference type="InterPro" id="IPR001492">
    <property type="entry name" value="Flagellin"/>
</dbReference>
<name>A0A7V1PVA8_CALAY</name>
<comment type="subcellular location">
    <subcellularLocation>
        <location evidence="3">Secreted</location>
    </subcellularLocation>
    <subcellularLocation>
        <location evidence="3">Bacterial flagellum</location>
    </subcellularLocation>
</comment>
<gene>
    <name evidence="6" type="ORF">ENJ10_07120</name>
</gene>
<evidence type="ECO:0000256" key="1">
    <source>
        <dbReference type="ARBA" id="ARBA00005709"/>
    </source>
</evidence>
<dbReference type="InterPro" id="IPR042187">
    <property type="entry name" value="Flagellin_C_sub2"/>
</dbReference>
<reference evidence="6" key="1">
    <citation type="journal article" date="2020" name="mSystems">
        <title>Genome- and Community-Level Interaction Insights into Carbon Utilization and Element Cycling Functions of Hydrothermarchaeota in Hydrothermal Sediment.</title>
        <authorList>
            <person name="Zhou Z."/>
            <person name="Liu Y."/>
            <person name="Xu W."/>
            <person name="Pan J."/>
            <person name="Luo Z.H."/>
            <person name="Li M."/>
        </authorList>
    </citation>
    <scope>NUCLEOTIDE SEQUENCE [LARGE SCALE GENOMIC DNA]</scope>
    <source>
        <strain evidence="6">HyVt-456</strain>
    </source>
</reference>
<dbReference type="InterPro" id="IPR046358">
    <property type="entry name" value="Flagellin_C"/>
</dbReference>
<dbReference type="SUPFAM" id="SSF64518">
    <property type="entry name" value="Phase 1 flagellin"/>
    <property type="match status" value="1"/>
</dbReference>
<comment type="function">
    <text evidence="3">Flagellin is the subunit protein which polymerizes to form the filaments of bacterial flagella.</text>
</comment>
<accession>A0A7V1PVA8</accession>
<proteinExistence type="inferred from homology"/>
<dbReference type="Gene3D" id="6.10.10.10">
    <property type="entry name" value="Flagellar export chaperone, C-terminal domain"/>
    <property type="match status" value="1"/>
</dbReference>
<feature type="domain" description="Flagellin N-terminal" evidence="4">
    <location>
        <begin position="9"/>
        <end position="145"/>
    </location>
</feature>
<organism evidence="6">
    <name type="scientific">Caldithrix abyssi</name>
    <dbReference type="NCBI Taxonomy" id="187145"/>
    <lineage>
        <taxon>Bacteria</taxon>
        <taxon>Pseudomonadati</taxon>
        <taxon>Calditrichota</taxon>
        <taxon>Calditrichia</taxon>
        <taxon>Calditrichales</taxon>
        <taxon>Calditrichaceae</taxon>
        <taxon>Caldithrix</taxon>
    </lineage>
</organism>
<dbReference type="Pfam" id="PF00700">
    <property type="entry name" value="Flagellin_C"/>
    <property type="match status" value="1"/>
</dbReference>
<evidence type="ECO:0000256" key="3">
    <source>
        <dbReference type="RuleBase" id="RU362073"/>
    </source>
</evidence>
<dbReference type="GO" id="GO:0005576">
    <property type="term" value="C:extracellular region"/>
    <property type="evidence" value="ECO:0007669"/>
    <property type="project" value="UniProtKB-SubCell"/>
</dbReference>
<dbReference type="PRINTS" id="PR00207">
    <property type="entry name" value="FLAGELLIN"/>
</dbReference>
<evidence type="ECO:0000259" key="4">
    <source>
        <dbReference type="Pfam" id="PF00669"/>
    </source>
</evidence>
<protein>
    <recommendedName>
        <fullName evidence="3">Flagellin</fullName>
    </recommendedName>
</protein>
<comment type="caution">
    <text evidence="6">The sequence shown here is derived from an EMBL/GenBank/DDBJ whole genome shotgun (WGS) entry which is preliminary data.</text>
</comment>
<dbReference type="Gene3D" id="1.20.1330.10">
    <property type="entry name" value="f41 fragment of flagellin, N-terminal domain"/>
    <property type="match status" value="2"/>
</dbReference>